<keyword evidence="5 6" id="KW-0472">Membrane</keyword>
<feature type="transmembrane region" description="Helical" evidence="6">
    <location>
        <begin position="262"/>
        <end position="286"/>
    </location>
</feature>
<feature type="transmembrane region" description="Helical" evidence="6">
    <location>
        <begin position="231"/>
        <end position="256"/>
    </location>
</feature>
<feature type="transmembrane region" description="Helical" evidence="6">
    <location>
        <begin position="183"/>
        <end position="210"/>
    </location>
</feature>
<gene>
    <name evidence="8" type="ORF">ACFS6H_17635</name>
</gene>
<dbReference type="Pfam" id="PF12698">
    <property type="entry name" value="ABC2_membrane_3"/>
    <property type="match status" value="1"/>
</dbReference>
<dbReference type="InterPro" id="IPR013525">
    <property type="entry name" value="ABC2_TM"/>
</dbReference>
<evidence type="ECO:0000256" key="5">
    <source>
        <dbReference type="ARBA" id="ARBA00023136"/>
    </source>
</evidence>
<evidence type="ECO:0000256" key="3">
    <source>
        <dbReference type="ARBA" id="ARBA00022692"/>
    </source>
</evidence>
<evidence type="ECO:0000313" key="9">
    <source>
        <dbReference type="Proteomes" id="UP001597511"/>
    </source>
</evidence>
<evidence type="ECO:0000256" key="1">
    <source>
        <dbReference type="ARBA" id="ARBA00004651"/>
    </source>
</evidence>
<dbReference type="PANTHER" id="PTHR30294">
    <property type="entry name" value="MEMBRANE COMPONENT OF ABC TRANSPORTER YHHJ-RELATED"/>
    <property type="match status" value="1"/>
</dbReference>
<evidence type="ECO:0000256" key="4">
    <source>
        <dbReference type="ARBA" id="ARBA00022989"/>
    </source>
</evidence>
<dbReference type="EMBL" id="JBHUOZ010000003">
    <property type="protein sequence ID" value="MFD2921548.1"/>
    <property type="molecule type" value="Genomic_DNA"/>
</dbReference>
<evidence type="ECO:0000256" key="2">
    <source>
        <dbReference type="ARBA" id="ARBA00022475"/>
    </source>
</evidence>
<keyword evidence="4 6" id="KW-1133">Transmembrane helix</keyword>
<comment type="caution">
    <text evidence="8">The sequence shown here is derived from an EMBL/GenBank/DDBJ whole genome shotgun (WGS) entry which is preliminary data.</text>
</comment>
<keyword evidence="9" id="KW-1185">Reference proteome</keyword>
<dbReference type="PANTHER" id="PTHR30294:SF46">
    <property type="entry name" value="ABC TRANSPORTER PERMEASE"/>
    <property type="match status" value="1"/>
</dbReference>
<proteinExistence type="predicted"/>
<feature type="transmembrane region" description="Helical" evidence="6">
    <location>
        <begin position="298"/>
        <end position="316"/>
    </location>
</feature>
<organism evidence="8 9">
    <name type="scientific">Terrimonas rubra</name>
    <dbReference type="NCBI Taxonomy" id="1035890"/>
    <lineage>
        <taxon>Bacteria</taxon>
        <taxon>Pseudomonadati</taxon>
        <taxon>Bacteroidota</taxon>
        <taxon>Chitinophagia</taxon>
        <taxon>Chitinophagales</taxon>
        <taxon>Chitinophagaceae</taxon>
        <taxon>Terrimonas</taxon>
    </lineage>
</organism>
<dbReference type="Gene3D" id="3.40.1710.10">
    <property type="entry name" value="abc type-2 transporter like domain"/>
    <property type="match status" value="1"/>
</dbReference>
<reference evidence="9" key="1">
    <citation type="journal article" date="2019" name="Int. J. Syst. Evol. Microbiol.">
        <title>The Global Catalogue of Microorganisms (GCM) 10K type strain sequencing project: providing services to taxonomists for standard genome sequencing and annotation.</title>
        <authorList>
            <consortium name="The Broad Institute Genomics Platform"/>
            <consortium name="The Broad Institute Genome Sequencing Center for Infectious Disease"/>
            <person name="Wu L."/>
            <person name="Ma J."/>
        </authorList>
    </citation>
    <scope>NUCLEOTIDE SEQUENCE [LARGE SCALE GENOMIC DNA]</scope>
    <source>
        <strain evidence="9">KCTC 23299</strain>
    </source>
</reference>
<dbReference type="RefSeq" id="WP_386102070.1">
    <property type="nucleotide sequence ID" value="NZ_JBHUOZ010000003.1"/>
</dbReference>
<name>A0ABW6ACS0_9BACT</name>
<keyword evidence="3 6" id="KW-0812">Transmembrane</keyword>
<evidence type="ECO:0000259" key="7">
    <source>
        <dbReference type="Pfam" id="PF12698"/>
    </source>
</evidence>
<sequence>MKQFISLIKTEFRRIFSNSVLVAIFFGAPVLYGLMFIQVYKKGKVAEMAIVVIDEDNTPMSAKIIDALNDNENLTVAKVQFDAGNIAAEMPSKEYVSVISIPKEFEADILQKRYPELMVDVNTANLVTANFASRAIQTVLGTFSAGVEIESLKKAGMDHATALQRYEPFKVNYNRFYNPSGNYLYLMLPGILGTIMQQVIFLGLGLVFARDFEDGYFNKLVKTSRSSLYHILLKLTPFLLLTAAMWMVVGSFYFIYRIDIPVFSIQMAALVTLFSLACMFIGMLFSLAIPNQLKATELLMVLATPSFILSGYTWPLEGMPVLIQRFADILPLTHFLQGFRKLSVYGGTFRDIQPQMMALGIITIVSFVLIALLLQLKIRNTKNQVVTQ</sequence>
<feature type="transmembrane region" description="Helical" evidence="6">
    <location>
        <begin position="20"/>
        <end position="40"/>
    </location>
</feature>
<evidence type="ECO:0000256" key="6">
    <source>
        <dbReference type="SAM" id="Phobius"/>
    </source>
</evidence>
<protein>
    <submittedName>
        <fullName evidence="8">ABC transporter permease</fullName>
    </submittedName>
</protein>
<keyword evidence="2" id="KW-1003">Cell membrane</keyword>
<comment type="subcellular location">
    <subcellularLocation>
        <location evidence="1">Cell membrane</location>
        <topology evidence="1">Multi-pass membrane protein</topology>
    </subcellularLocation>
</comment>
<feature type="domain" description="ABC-2 type transporter transmembrane" evidence="7">
    <location>
        <begin position="23"/>
        <end position="372"/>
    </location>
</feature>
<accession>A0ABW6ACS0</accession>
<evidence type="ECO:0000313" key="8">
    <source>
        <dbReference type="EMBL" id="MFD2921548.1"/>
    </source>
</evidence>
<dbReference type="Proteomes" id="UP001597511">
    <property type="component" value="Unassembled WGS sequence"/>
</dbReference>
<feature type="transmembrane region" description="Helical" evidence="6">
    <location>
        <begin position="356"/>
        <end position="374"/>
    </location>
</feature>
<dbReference type="InterPro" id="IPR051449">
    <property type="entry name" value="ABC-2_transporter_component"/>
</dbReference>